<dbReference type="InterPro" id="IPR027417">
    <property type="entry name" value="P-loop_NTPase"/>
</dbReference>
<dbReference type="Pfam" id="PF13469">
    <property type="entry name" value="Sulfotransfer_3"/>
    <property type="match status" value="1"/>
</dbReference>
<organism evidence="2 3">
    <name type="scientific">Cognatiluteimonas sedimenti</name>
    <dbReference type="NCBI Taxonomy" id="2927791"/>
    <lineage>
        <taxon>Bacteria</taxon>
        <taxon>Pseudomonadati</taxon>
        <taxon>Pseudomonadota</taxon>
        <taxon>Gammaproteobacteria</taxon>
        <taxon>Lysobacterales</taxon>
        <taxon>Lysobacteraceae</taxon>
        <taxon>Cognatiluteimonas</taxon>
    </lineage>
</organism>
<protein>
    <submittedName>
        <fullName evidence="2">Sulfotransferase</fullName>
    </submittedName>
</protein>
<dbReference type="Proteomes" id="UP001165423">
    <property type="component" value="Unassembled WGS sequence"/>
</dbReference>
<dbReference type="SUPFAM" id="SSF47336">
    <property type="entry name" value="ACP-like"/>
    <property type="match status" value="1"/>
</dbReference>
<keyword evidence="3" id="KW-1185">Reference proteome</keyword>
<dbReference type="RefSeq" id="WP_243321683.1">
    <property type="nucleotide sequence ID" value="NZ_JALGCL010000003.1"/>
</dbReference>
<comment type="caution">
    <text evidence="2">The sequence shown here is derived from an EMBL/GenBank/DDBJ whole genome shotgun (WGS) entry which is preliminary data.</text>
</comment>
<dbReference type="Gene3D" id="1.10.1200.10">
    <property type="entry name" value="ACP-like"/>
    <property type="match status" value="1"/>
</dbReference>
<proteinExistence type="predicted"/>
<gene>
    <name evidence="2" type="ORF">MQC88_10260</name>
</gene>
<dbReference type="InterPro" id="IPR036736">
    <property type="entry name" value="ACP-like_sf"/>
</dbReference>
<dbReference type="PANTHER" id="PTHR12788">
    <property type="entry name" value="PROTEIN-TYROSINE SULFOTRANSFERASE 2"/>
    <property type="match status" value="1"/>
</dbReference>
<reference evidence="2 3" key="1">
    <citation type="submission" date="2022-03" db="EMBL/GenBank/DDBJ databases">
        <title>Luteimonas soily sp. nov., a novel bacterium isolated from the soil.</title>
        <authorList>
            <person name="Zhang X."/>
        </authorList>
    </citation>
    <scope>NUCLEOTIDE SEQUENCE [LARGE SCALE GENOMIC DNA]</scope>
    <source>
        <strain evidence="2 3">50</strain>
    </source>
</reference>
<keyword evidence="1" id="KW-0808">Transferase</keyword>
<evidence type="ECO:0000313" key="3">
    <source>
        <dbReference type="Proteomes" id="UP001165423"/>
    </source>
</evidence>
<dbReference type="PANTHER" id="PTHR12788:SF10">
    <property type="entry name" value="PROTEIN-TYROSINE SULFOTRANSFERASE"/>
    <property type="match status" value="1"/>
</dbReference>
<dbReference type="EMBL" id="JALGCL010000003">
    <property type="protein sequence ID" value="MCJ0826328.1"/>
    <property type="molecule type" value="Genomic_DNA"/>
</dbReference>
<name>A0ABT0A5X9_9GAMM</name>
<accession>A0ABT0A5X9</accession>
<sequence length="432" mass="48216">MYTVDAVEQRVIGVIADLTRDWDVEIEGGMTSDTTMVGDVDFASIDFIQMAVAIESEFKTKLGFQDLLMQGGKYVDDVTVRQIAEFVAGRLNNGVPAAPASPAVGETQRVTSVPEAQRVTAAMLDSFRGRFPVRDLHDDGTPKNERAVFVLSPPRSGSTLLRILLAGNSRLFAPPELHLLPYRTMAERRKALTRPHTDHLLEGVARALMQLNGWDAARALAFVADCEQQGMTTKAFYRELQAPLQGERLLVDKTPWYIVDVDILKRIDRDFVDPLYIHLVRHPLGMVRSYEESSMQRLLPPSAAQDGGIGSRELAELTWLLAQQNTLEISKQVPAGRWLQVQYEDLVVEPEAVLRRVCDFIGIPYESAMANPYDDMDRRMTDGVASASRMSGDLKFHLHNAINPDAAVRWKRFYSEDVLGSPTRELAAALGY</sequence>
<evidence type="ECO:0000256" key="1">
    <source>
        <dbReference type="ARBA" id="ARBA00022679"/>
    </source>
</evidence>
<dbReference type="SUPFAM" id="SSF52540">
    <property type="entry name" value="P-loop containing nucleoside triphosphate hydrolases"/>
    <property type="match status" value="1"/>
</dbReference>
<dbReference type="InterPro" id="IPR026634">
    <property type="entry name" value="TPST-like"/>
</dbReference>
<dbReference type="Gene3D" id="3.40.50.300">
    <property type="entry name" value="P-loop containing nucleotide triphosphate hydrolases"/>
    <property type="match status" value="1"/>
</dbReference>
<evidence type="ECO:0000313" key="2">
    <source>
        <dbReference type="EMBL" id="MCJ0826328.1"/>
    </source>
</evidence>